<name>A0ABN2TCI8_9ACTN</name>
<dbReference type="InterPro" id="IPR036188">
    <property type="entry name" value="FAD/NAD-bd_sf"/>
</dbReference>
<dbReference type="Gene3D" id="3.50.50.60">
    <property type="entry name" value="FAD/NAD(P)-binding domain"/>
    <property type="match status" value="1"/>
</dbReference>
<dbReference type="SUPFAM" id="SSF51905">
    <property type="entry name" value="FAD/NAD(P)-binding domain"/>
    <property type="match status" value="1"/>
</dbReference>
<dbReference type="EMBL" id="BAAAPC010000015">
    <property type="protein sequence ID" value="GAA2005082.1"/>
    <property type="molecule type" value="Genomic_DNA"/>
</dbReference>
<sequence>MKKTGLGDRLTAMRGFDVIIVGAGAAGLSLAHAAARIVIPGVGTPQIALVEPPAGAPRPKDRTWCFWEHGAGPWDEVLAARWDRLAVLSPTGVRHEQAIGPQSYKMLRSRDFEAHVRAGLAPNVHEYAATVTAIDDGFDRATVHASRADGSRVSLQARRVFDSRPLCTPPAARTTLLQHFRGWFVHTGQDAFDPGTALLMDLRTAQPHHGVSFGYVLPLSSREALVEYTEFTREVLDDAGYEAALRRYTGEVLGLEGFTVAASEQGVIPMTDGNFPTRAGRCVFRLGAAGGATRPSTGYTFSGIQRQVASVVRSLERGRVPLPPSPHKRRHRAMDSVLLRALDSGRLDGAAFFARLFARNDMREILDFLDGRSVLGRELLMGATAPVVPMSVTALECAFRSLRPLRGTP</sequence>
<organism evidence="1 2">
    <name type="scientific">Nocardiopsis rhodophaea</name>
    <dbReference type="NCBI Taxonomy" id="280238"/>
    <lineage>
        <taxon>Bacteria</taxon>
        <taxon>Bacillati</taxon>
        <taxon>Actinomycetota</taxon>
        <taxon>Actinomycetes</taxon>
        <taxon>Streptosporangiales</taxon>
        <taxon>Nocardiopsidaceae</taxon>
        <taxon>Nocardiopsis</taxon>
    </lineage>
</organism>
<reference evidence="1 2" key="1">
    <citation type="journal article" date="2019" name="Int. J. Syst. Evol. Microbiol.">
        <title>The Global Catalogue of Microorganisms (GCM) 10K type strain sequencing project: providing services to taxonomists for standard genome sequencing and annotation.</title>
        <authorList>
            <consortium name="The Broad Institute Genomics Platform"/>
            <consortium name="The Broad Institute Genome Sequencing Center for Infectious Disease"/>
            <person name="Wu L."/>
            <person name="Ma J."/>
        </authorList>
    </citation>
    <scope>NUCLEOTIDE SEQUENCE [LARGE SCALE GENOMIC DNA]</scope>
    <source>
        <strain evidence="1 2">JCM 15313</strain>
    </source>
</reference>
<protein>
    <submittedName>
        <fullName evidence="1">Lycopene cyclase family protein</fullName>
    </submittedName>
</protein>
<evidence type="ECO:0000313" key="2">
    <source>
        <dbReference type="Proteomes" id="UP001501585"/>
    </source>
</evidence>
<proteinExistence type="predicted"/>
<keyword evidence="2" id="KW-1185">Reference proteome</keyword>
<dbReference type="Pfam" id="PF05834">
    <property type="entry name" value="Lycopene_cycl"/>
    <property type="match status" value="1"/>
</dbReference>
<accession>A0ABN2TCI8</accession>
<comment type="caution">
    <text evidence="1">The sequence shown here is derived from an EMBL/GenBank/DDBJ whole genome shotgun (WGS) entry which is preliminary data.</text>
</comment>
<dbReference type="Proteomes" id="UP001501585">
    <property type="component" value="Unassembled WGS sequence"/>
</dbReference>
<gene>
    <name evidence="1" type="ORF">GCM10009799_35560</name>
</gene>
<evidence type="ECO:0000313" key="1">
    <source>
        <dbReference type="EMBL" id="GAA2005082.1"/>
    </source>
</evidence>